<accession>A0A0D1XM40</accession>
<dbReference type="PROSITE" id="PS50181">
    <property type="entry name" value="FBOX"/>
    <property type="match status" value="1"/>
</dbReference>
<name>A0A0D1XM40_9PEZI</name>
<protein>
    <recommendedName>
        <fullName evidence="1">F-box domain-containing protein</fullName>
    </recommendedName>
</protein>
<dbReference type="RefSeq" id="XP_016213345.1">
    <property type="nucleotide sequence ID" value="XM_016358726.1"/>
</dbReference>
<evidence type="ECO:0000259" key="1">
    <source>
        <dbReference type="PROSITE" id="PS50181"/>
    </source>
</evidence>
<dbReference type="InParanoid" id="A0A0D1XM40"/>
<evidence type="ECO:0000313" key="3">
    <source>
        <dbReference type="Proteomes" id="UP000053259"/>
    </source>
</evidence>
<proteinExistence type="predicted"/>
<feature type="domain" description="F-box" evidence="1">
    <location>
        <begin position="2"/>
        <end position="34"/>
    </location>
</feature>
<sequence length="439" mass="50230">MGITILNLPTEVTEHIASYLSRSDLYSLRLAHPRHLPELTLDRLRQVHQWNAAPFSLQLISSYKKWDAAPALRRVPKRHIQVSDEQDQSLWRKLRCTADSPKNGRDLYCFCVPCVARREYVKDITDYTVTYYCLVRGFGTTIHPMRRRSWDRALKDLSVHPVFSPWITSVCVCPRPLWHSNIKTGSLGIDHLGLGEAICRFPSLETLWMYEGVRDEHEAANSYEVRSVIAEMVKTSTPGPALKNLIIAEVRVSHEILAAVIRKYESTLRHVCLDGLALDDDYFTRTVLRALIPCRLAYLKLFGLRARESSVVPGNEEEVQGAERDMGIILRHPSTESLPFEVRYFRNNLWENPYMVQQSIVVNGEDVWQSSRGWLCGLKECRSYHDSKSLVSRADSAVEGHVVKFKDASESFETESVVKYKSGANNGLRELPQSGWIRI</sequence>
<dbReference type="GeneID" id="27313216"/>
<organism evidence="2 3">
    <name type="scientific">Verruconis gallopava</name>
    <dbReference type="NCBI Taxonomy" id="253628"/>
    <lineage>
        <taxon>Eukaryota</taxon>
        <taxon>Fungi</taxon>
        <taxon>Dikarya</taxon>
        <taxon>Ascomycota</taxon>
        <taxon>Pezizomycotina</taxon>
        <taxon>Dothideomycetes</taxon>
        <taxon>Pleosporomycetidae</taxon>
        <taxon>Venturiales</taxon>
        <taxon>Sympoventuriaceae</taxon>
        <taxon>Verruconis</taxon>
    </lineage>
</organism>
<dbReference type="EMBL" id="KN847544">
    <property type="protein sequence ID" value="KIW03476.1"/>
    <property type="molecule type" value="Genomic_DNA"/>
</dbReference>
<dbReference type="AlphaFoldDB" id="A0A0D1XM40"/>
<reference evidence="2 3" key="1">
    <citation type="submission" date="2015-01" db="EMBL/GenBank/DDBJ databases">
        <title>The Genome Sequence of Ochroconis gallopava CBS43764.</title>
        <authorList>
            <consortium name="The Broad Institute Genomics Platform"/>
            <person name="Cuomo C."/>
            <person name="de Hoog S."/>
            <person name="Gorbushina A."/>
            <person name="Stielow B."/>
            <person name="Teixiera M."/>
            <person name="Abouelleil A."/>
            <person name="Chapman S.B."/>
            <person name="Priest M."/>
            <person name="Young S.K."/>
            <person name="Wortman J."/>
            <person name="Nusbaum C."/>
            <person name="Birren B."/>
        </authorList>
    </citation>
    <scope>NUCLEOTIDE SEQUENCE [LARGE SCALE GENOMIC DNA]</scope>
    <source>
        <strain evidence="2 3">CBS 43764</strain>
    </source>
</reference>
<dbReference type="HOGENOM" id="CLU_624384_0_0_1"/>
<dbReference type="InterPro" id="IPR001810">
    <property type="entry name" value="F-box_dom"/>
</dbReference>
<dbReference type="VEuPathDB" id="FungiDB:PV09_05243"/>
<gene>
    <name evidence="2" type="ORF">PV09_05243</name>
</gene>
<dbReference type="Proteomes" id="UP000053259">
    <property type="component" value="Unassembled WGS sequence"/>
</dbReference>
<evidence type="ECO:0000313" key="2">
    <source>
        <dbReference type="EMBL" id="KIW03476.1"/>
    </source>
</evidence>
<keyword evidence="3" id="KW-1185">Reference proteome</keyword>